<dbReference type="Proteomes" id="UP000481360">
    <property type="component" value="Unassembled WGS sequence"/>
</dbReference>
<dbReference type="RefSeq" id="WP_166052757.1">
    <property type="nucleotide sequence ID" value="NZ_JAAMPJ010000011.1"/>
</dbReference>
<keyword evidence="1" id="KW-0472">Membrane</keyword>
<proteinExistence type="predicted"/>
<name>A0A7C9VWF0_9PSEU</name>
<evidence type="ECO:0000313" key="3">
    <source>
        <dbReference type="Proteomes" id="UP000481360"/>
    </source>
</evidence>
<reference evidence="2 3" key="1">
    <citation type="submission" date="2020-03" db="EMBL/GenBank/DDBJ databases">
        <title>Isolation and identification of active actinomycetes.</title>
        <authorList>
            <person name="Sun X."/>
        </authorList>
    </citation>
    <scope>NUCLEOTIDE SEQUENCE [LARGE SCALE GENOMIC DNA]</scope>
    <source>
        <strain evidence="2 3">NEAU-D13</strain>
    </source>
</reference>
<comment type="caution">
    <text evidence="2">The sequence shown here is derived from an EMBL/GenBank/DDBJ whole genome shotgun (WGS) entry which is preliminary data.</text>
</comment>
<protein>
    <submittedName>
        <fullName evidence="2">Uncharacterized protein</fullName>
    </submittedName>
</protein>
<dbReference type="EMBL" id="JAAMPJ010000011">
    <property type="protein sequence ID" value="NGY63955.1"/>
    <property type="molecule type" value="Genomic_DNA"/>
</dbReference>
<dbReference type="AlphaFoldDB" id="A0A7C9VWF0"/>
<accession>A0A7C9VWF0</accession>
<keyword evidence="1" id="KW-1133">Transmembrane helix</keyword>
<gene>
    <name evidence="2" type="ORF">G7043_34045</name>
</gene>
<feature type="transmembrane region" description="Helical" evidence="1">
    <location>
        <begin position="34"/>
        <end position="53"/>
    </location>
</feature>
<feature type="transmembrane region" description="Helical" evidence="1">
    <location>
        <begin position="65"/>
        <end position="88"/>
    </location>
</feature>
<keyword evidence="1" id="KW-0812">Transmembrane</keyword>
<keyword evidence="3" id="KW-1185">Reference proteome</keyword>
<evidence type="ECO:0000313" key="2">
    <source>
        <dbReference type="EMBL" id="NGY63955.1"/>
    </source>
</evidence>
<sequence>MHEHRPIWHSLGFAGVWYVAIVVLNLSTNGAGEAIRAATLGVVPWLGASAALWRVAHGGMKAWRLILLGLPIFYFLWAITVVVAYRFIAPPPTL</sequence>
<feature type="transmembrane region" description="Helical" evidence="1">
    <location>
        <begin position="7"/>
        <end position="28"/>
    </location>
</feature>
<evidence type="ECO:0000256" key="1">
    <source>
        <dbReference type="SAM" id="Phobius"/>
    </source>
</evidence>
<organism evidence="2 3">
    <name type="scientific">Lentzea alba</name>
    <dbReference type="NCBI Taxonomy" id="2714351"/>
    <lineage>
        <taxon>Bacteria</taxon>
        <taxon>Bacillati</taxon>
        <taxon>Actinomycetota</taxon>
        <taxon>Actinomycetes</taxon>
        <taxon>Pseudonocardiales</taxon>
        <taxon>Pseudonocardiaceae</taxon>
        <taxon>Lentzea</taxon>
    </lineage>
</organism>